<evidence type="ECO:0000313" key="1">
    <source>
        <dbReference type="EMBL" id="GFT88436.1"/>
    </source>
</evidence>
<name>A0A8X6U3W6_NEPPI</name>
<dbReference type="EMBL" id="BMAW01120282">
    <property type="protein sequence ID" value="GFT88436.1"/>
    <property type="molecule type" value="Genomic_DNA"/>
</dbReference>
<dbReference type="AlphaFoldDB" id="A0A8X6U3W6"/>
<comment type="caution">
    <text evidence="1">The sequence shown here is derived from an EMBL/GenBank/DDBJ whole genome shotgun (WGS) entry which is preliminary data.</text>
</comment>
<gene>
    <name evidence="1" type="ORF">NPIL_243541</name>
</gene>
<organism evidence="1 2">
    <name type="scientific">Nephila pilipes</name>
    <name type="common">Giant wood spider</name>
    <name type="synonym">Nephila maculata</name>
    <dbReference type="NCBI Taxonomy" id="299642"/>
    <lineage>
        <taxon>Eukaryota</taxon>
        <taxon>Metazoa</taxon>
        <taxon>Ecdysozoa</taxon>
        <taxon>Arthropoda</taxon>
        <taxon>Chelicerata</taxon>
        <taxon>Arachnida</taxon>
        <taxon>Araneae</taxon>
        <taxon>Araneomorphae</taxon>
        <taxon>Entelegynae</taxon>
        <taxon>Araneoidea</taxon>
        <taxon>Nephilidae</taxon>
        <taxon>Nephila</taxon>
    </lineage>
</organism>
<keyword evidence="2" id="KW-1185">Reference proteome</keyword>
<proteinExistence type="predicted"/>
<sequence length="75" mass="8579">MGSTSKSICNYFLDVCYSPGHRKQNRIHILSQSLSRKTSPYIRRYPAEGPYLQLGPPLWGHGVPTERVLELRDCC</sequence>
<evidence type="ECO:0000313" key="2">
    <source>
        <dbReference type="Proteomes" id="UP000887013"/>
    </source>
</evidence>
<accession>A0A8X6U3W6</accession>
<dbReference type="Proteomes" id="UP000887013">
    <property type="component" value="Unassembled WGS sequence"/>
</dbReference>
<reference evidence="1" key="1">
    <citation type="submission" date="2020-08" db="EMBL/GenBank/DDBJ databases">
        <title>Multicomponent nature underlies the extraordinary mechanical properties of spider dragline silk.</title>
        <authorList>
            <person name="Kono N."/>
            <person name="Nakamura H."/>
            <person name="Mori M."/>
            <person name="Yoshida Y."/>
            <person name="Ohtoshi R."/>
            <person name="Malay A.D."/>
            <person name="Moran D.A.P."/>
            <person name="Tomita M."/>
            <person name="Numata K."/>
            <person name="Arakawa K."/>
        </authorList>
    </citation>
    <scope>NUCLEOTIDE SEQUENCE</scope>
</reference>
<protein>
    <submittedName>
        <fullName evidence="1">Uncharacterized protein</fullName>
    </submittedName>
</protein>